<protein>
    <submittedName>
        <fullName evidence="1">Uncharacterized protein</fullName>
    </submittedName>
</protein>
<proteinExistence type="predicted"/>
<evidence type="ECO:0000313" key="1">
    <source>
        <dbReference type="EMBL" id="KAJ3503610.1"/>
    </source>
</evidence>
<gene>
    <name evidence="1" type="ORF">NLJ89_g8354</name>
</gene>
<dbReference type="AlphaFoldDB" id="A0A9W8JUU7"/>
<comment type="caution">
    <text evidence="1">The sequence shown here is derived from an EMBL/GenBank/DDBJ whole genome shotgun (WGS) entry which is preliminary data.</text>
</comment>
<organism evidence="1 2">
    <name type="scientific">Agrocybe chaxingu</name>
    <dbReference type="NCBI Taxonomy" id="84603"/>
    <lineage>
        <taxon>Eukaryota</taxon>
        <taxon>Fungi</taxon>
        <taxon>Dikarya</taxon>
        <taxon>Basidiomycota</taxon>
        <taxon>Agaricomycotina</taxon>
        <taxon>Agaricomycetes</taxon>
        <taxon>Agaricomycetidae</taxon>
        <taxon>Agaricales</taxon>
        <taxon>Agaricineae</taxon>
        <taxon>Strophariaceae</taxon>
        <taxon>Agrocybe</taxon>
    </lineage>
</organism>
<keyword evidence="2" id="KW-1185">Reference proteome</keyword>
<sequence length="146" mass="16462">MLLLSRGTIRLKRVFDSPRRVLFLNREKMKKVLRAAATHAVQGNNWTKFTNPSVRPGNTAFPKTEAEKLQLGVRWDYTGEIERENTVYHKFKLQPNAGKIPSTIKLWREANGGTHAVMADVYVKKDGVKEDAEEGLQAANDKVQGA</sequence>
<accession>A0A9W8JUU7</accession>
<name>A0A9W8JUU7_9AGAR</name>
<reference evidence="1" key="1">
    <citation type="submission" date="2022-07" db="EMBL/GenBank/DDBJ databases">
        <title>Genome Sequence of Agrocybe chaxingu.</title>
        <authorList>
            <person name="Buettner E."/>
        </authorList>
    </citation>
    <scope>NUCLEOTIDE SEQUENCE</scope>
    <source>
        <strain evidence="1">MP-N11</strain>
    </source>
</reference>
<evidence type="ECO:0000313" key="2">
    <source>
        <dbReference type="Proteomes" id="UP001148786"/>
    </source>
</evidence>
<dbReference type="EMBL" id="JANKHO010001118">
    <property type="protein sequence ID" value="KAJ3503610.1"/>
    <property type="molecule type" value="Genomic_DNA"/>
</dbReference>
<dbReference type="OrthoDB" id="2787676at2759"/>
<dbReference type="Proteomes" id="UP001148786">
    <property type="component" value="Unassembled WGS sequence"/>
</dbReference>